<dbReference type="RefSeq" id="WP_307405287.1">
    <property type="nucleotide sequence ID" value="NZ_JAUSUR010000001.1"/>
</dbReference>
<accession>A0ABU0DYY6</accession>
<evidence type="ECO:0000313" key="2">
    <source>
        <dbReference type="Proteomes" id="UP001230220"/>
    </source>
</evidence>
<gene>
    <name evidence="1" type="ORF">J2S15_000569</name>
</gene>
<sequence>MKEKLYLQDNVAIMNFDLAYPASTQDLVGSKTLGKFIIKYLKYLEKRDPEQYAWLTNGYTTEETCKALSRVFRQLMVLTPDEIDDYYLTDKKRLLEFVEGIYNYWKSHQRFSVTRQRYSGKDAKPFVMADSNFNTLLRSAYRSIEETLQGRATGVFRQLQAGTNAAISTYRPRKFTLSDKYKQLSDISMIESVMLRTPMILSTKSNTRSGMFEETKQNPIEYFSGNKDTWFCYPAKVGNMLINIYFHRDFMCSGVSLANLFELASSEECCDKPDAIVLFANEDDKDETVFHYDQEEDLWVGSISYNQKVEYFGYMKKMTLTLHNLSMMKKGWLPIHGAFINITLYDGKRKGIMLMGDSGAGKSESIEALKALGNDVIKDIEVVFDDMGTIHIEDGVPYGQGTEIGAFIRLDDLDPGTPYRDMDRSIFFNPDVINARVITPAAPYSVISKNHKIDLFCYANNYDKDLGMRKIDNMDEAKPIFVEGKRMAKGTTSEVGLSTTYFANPFGPMQKQEICDPIIDTVFDCLKDNGIYIGEIFTHLGLDRNDRDGINVAAQKLLEFIQED</sequence>
<evidence type="ECO:0000313" key="1">
    <source>
        <dbReference type="EMBL" id="MDQ0359838.1"/>
    </source>
</evidence>
<dbReference type="EMBL" id="JAUSUR010000001">
    <property type="protein sequence ID" value="MDQ0359838.1"/>
    <property type="molecule type" value="Genomic_DNA"/>
</dbReference>
<dbReference type="SUPFAM" id="SSF53795">
    <property type="entry name" value="PEP carboxykinase-like"/>
    <property type="match status" value="1"/>
</dbReference>
<dbReference type="Proteomes" id="UP001230220">
    <property type="component" value="Unassembled WGS sequence"/>
</dbReference>
<organism evidence="1 2">
    <name type="scientific">Breznakia pachnodae</name>
    <dbReference type="NCBI Taxonomy" id="265178"/>
    <lineage>
        <taxon>Bacteria</taxon>
        <taxon>Bacillati</taxon>
        <taxon>Bacillota</taxon>
        <taxon>Erysipelotrichia</taxon>
        <taxon>Erysipelotrichales</taxon>
        <taxon>Erysipelotrichaceae</taxon>
        <taxon>Breznakia</taxon>
    </lineage>
</organism>
<protein>
    <recommendedName>
        <fullName evidence="3">Phosphoenolpyruvate carboxykinase (ATP)</fullName>
    </recommendedName>
</protein>
<comment type="caution">
    <text evidence="1">The sequence shown here is derived from an EMBL/GenBank/DDBJ whole genome shotgun (WGS) entry which is preliminary data.</text>
</comment>
<reference evidence="1 2" key="1">
    <citation type="submission" date="2023-07" db="EMBL/GenBank/DDBJ databases">
        <title>Genomic Encyclopedia of Type Strains, Phase IV (KMG-IV): sequencing the most valuable type-strain genomes for metagenomic binning, comparative biology and taxonomic classification.</title>
        <authorList>
            <person name="Goeker M."/>
        </authorList>
    </citation>
    <scope>NUCLEOTIDE SEQUENCE [LARGE SCALE GENOMIC DNA]</scope>
    <source>
        <strain evidence="1 2">DSM 16784</strain>
    </source>
</reference>
<evidence type="ECO:0008006" key="3">
    <source>
        <dbReference type="Google" id="ProtNLM"/>
    </source>
</evidence>
<proteinExistence type="predicted"/>
<keyword evidence="2" id="KW-1185">Reference proteome</keyword>
<name>A0ABU0DYY6_9FIRM</name>